<evidence type="ECO:0000313" key="2">
    <source>
        <dbReference type="Proteomes" id="UP001516400"/>
    </source>
</evidence>
<dbReference type="EMBL" id="JABFTP020000001">
    <property type="protein sequence ID" value="KAL3266125.1"/>
    <property type="molecule type" value="Genomic_DNA"/>
</dbReference>
<gene>
    <name evidence="1" type="ORF">HHI36_010311</name>
</gene>
<sequence>MEQDFWQDVVISSKSRHSLYDICFLENINSKKESNENFVENISYEIFEEIPNDLPSEAVSNKILADNEQINNYNSVEFSGNDVSSMLQEPTQVVSESCMREQISDITDKNKILKEYLQMPCIFIPGTKLIFSGLNQSNESPKFYSQIMKWFSNILN</sequence>
<name>A0ABD2MIK6_9CUCU</name>
<evidence type="ECO:0000313" key="1">
    <source>
        <dbReference type="EMBL" id="KAL3266125.1"/>
    </source>
</evidence>
<comment type="caution">
    <text evidence="1">The sequence shown here is derived from an EMBL/GenBank/DDBJ whole genome shotgun (WGS) entry which is preliminary data.</text>
</comment>
<proteinExistence type="predicted"/>
<dbReference type="AlphaFoldDB" id="A0ABD2MIK6"/>
<protein>
    <submittedName>
        <fullName evidence="1">Uncharacterized protein</fullName>
    </submittedName>
</protein>
<accession>A0ABD2MIK6</accession>
<keyword evidence="2" id="KW-1185">Reference proteome</keyword>
<reference evidence="1 2" key="1">
    <citation type="journal article" date="2021" name="BMC Biol.">
        <title>Horizontally acquired antibacterial genes associated with adaptive radiation of ladybird beetles.</title>
        <authorList>
            <person name="Li H.S."/>
            <person name="Tang X.F."/>
            <person name="Huang Y.H."/>
            <person name="Xu Z.Y."/>
            <person name="Chen M.L."/>
            <person name="Du X.Y."/>
            <person name="Qiu B.Y."/>
            <person name="Chen P.T."/>
            <person name="Zhang W."/>
            <person name="Slipinski A."/>
            <person name="Escalona H.E."/>
            <person name="Waterhouse R.M."/>
            <person name="Zwick A."/>
            <person name="Pang H."/>
        </authorList>
    </citation>
    <scope>NUCLEOTIDE SEQUENCE [LARGE SCALE GENOMIC DNA]</scope>
    <source>
        <strain evidence="1">SYSU2018</strain>
    </source>
</reference>
<organism evidence="1 2">
    <name type="scientific">Cryptolaemus montrouzieri</name>
    <dbReference type="NCBI Taxonomy" id="559131"/>
    <lineage>
        <taxon>Eukaryota</taxon>
        <taxon>Metazoa</taxon>
        <taxon>Ecdysozoa</taxon>
        <taxon>Arthropoda</taxon>
        <taxon>Hexapoda</taxon>
        <taxon>Insecta</taxon>
        <taxon>Pterygota</taxon>
        <taxon>Neoptera</taxon>
        <taxon>Endopterygota</taxon>
        <taxon>Coleoptera</taxon>
        <taxon>Polyphaga</taxon>
        <taxon>Cucujiformia</taxon>
        <taxon>Coccinelloidea</taxon>
        <taxon>Coccinellidae</taxon>
        <taxon>Scymninae</taxon>
        <taxon>Scymnini</taxon>
        <taxon>Cryptolaemus</taxon>
    </lineage>
</organism>
<dbReference type="Proteomes" id="UP001516400">
    <property type="component" value="Unassembled WGS sequence"/>
</dbReference>